<name>A0ABT3PKB4_9BACT</name>
<dbReference type="Gene3D" id="3.40.390.10">
    <property type="entry name" value="Collagenase (Catalytic Domain)"/>
    <property type="match status" value="1"/>
</dbReference>
<accession>A0ABT3PKB4</accession>
<evidence type="ECO:0000313" key="2">
    <source>
        <dbReference type="Proteomes" id="UP001207918"/>
    </source>
</evidence>
<evidence type="ECO:0000313" key="1">
    <source>
        <dbReference type="EMBL" id="MCW9706381.1"/>
    </source>
</evidence>
<dbReference type="InterPro" id="IPR024079">
    <property type="entry name" value="MetalloPept_cat_dom_sf"/>
</dbReference>
<organism evidence="1 2">
    <name type="scientific">Fodinibius salsisoli</name>
    <dbReference type="NCBI Taxonomy" id="2820877"/>
    <lineage>
        <taxon>Bacteria</taxon>
        <taxon>Pseudomonadati</taxon>
        <taxon>Balneolota</taxon>
        <taxon>Balneolia</taxon>
        <taxon>Balneolales</taxon>
        <taxon>Balneolaceae</taxon>
        <taxon>Fodinibius</taxon>
    </lineage>
</organism>
<comment type="caution">
    <text evidence="1">The sequence shown here is derived from an EMBL/GenBank/DDBJ whole genome shotgun (WGS) entry which is preliminary data.</text>
</comment>
<sequence length="337" mass="36572">MIKVREVAIGVLTLAAFIISSCSESYVNSSTPEENSPSTVTAQTQGLSSIQSLQGERNINLDGMDSMEDINQKLAERGLNVRLAYAETVTQKQGAETAAGQTIYANDRQKRLTAQWVPDDDRRNADGNNLTYLTYGPFAPANFGTADQLDGEPAIDASMDTWNNVKKNAKLNILRREDTGVNPSAILGGDPFLADITEFGFVPGLFFELFVGPGSSSNVLGVTFTFVFIDDAGNPTDINNDGYEDTALKEVWYNDDFLWTDTGNTADAIDIETVALHENGHALGFGHFGKISVTDSNNKLHVSPRAVMNAIILGTQHDLLGTDKASYNSVYGNWPKN</sequence>
<reference evidence="1 2" key="1">
    <citation type="submission" date="2021-03" db="EMBL/GenBank/DDBJ databases">
        <title>Aliifodinibius sp. nov., a new bacterium isolated from saline soil.</title>
        <authorList>
            <person name="Galisteo C."/>
            <person name="De La Haba R."/>
            <person name="Sanchez-Porro C."/>
            <person name="Ventosa A."/>
        </authorList>
    </citation>
    <scope>NUCLEOTIDE SEQUENCE [LARGE SCALE GENOMIC DNA]</scope>
    <source>
        <strain evidence="1 2">1BSP15-2V2</strain>
    </source>
</reference>
<dbReference type="SUPFAM" id="SSF55486">
    <property type="entry name" value="Metalloproteases ('zincins'), catalytic domain"/>
    <property type="match status" value="1"/>
</dbReference>
<dbReference type="RefSeq" id="WP_265765086.1">
    <property type="nucleotide sequence ID" value="NZ_JAGGJA010000003.1"/>
</dbReference>
<evidence type="ECO:0008006" key="3">
    <source>
        <dbReference type="Google" id="ProtNLM"/>
    </source>
</evidence>
<gene>
    <name evidence="1" type="ORF">J6I44_05925</name>
</gene>
<proteinExistence type="predicted"/>
<dbReference type="EMBL" id="JAGGJA010000003">
    <property type="protein sequence ID" value="MCW9706381.1"/>
    <property type="molecule type" value="Genomic_DNA"/>
</dbReference>
<keyword evidence="2" id="KW-1185">Reference proteome</keyword>
<dbReference type="PROSITE" id="PS51257">
    <property type="entry name" value="PROKAR_LIPOPROTEIN"/>
    <property type="match status" value="1"/>
</dbReference>
<protein>
    <recommendedName>
        <fullName evidence="3">Matrixin</fullName>
    </recommendedName>
</protein>
<dbReference type="Proteomes" id="UP001207918">
    <property type="component" value="Unassembled WGS sequence"/>
</dbReference>